<reference evidence="2" key="1">
    <citation type="journal article" date="2015" name="Nature">
        <title>Complex archaea that bridge the gap between prokaryotes and eukaryotes.</title>
        <authorList>
            <person name="Spang A."/>
            <person name="Saw J.H."/>
            <person name="Jorgensen S.L."/>
            <person name="Zaremba-Niedzwiedzka K."/>
            <person name="Martijn J."/>
            <person name="Lind A.E."/>
            <person name="van Eijk R."/>
            <person name="Schleper C."/>
            <person name="Guy L."/>
            <person name="Ettema T.J."/>
        </authorList>
    </citation>
    <scope>NUCLEOTIDE SEQUENCE</scope>
</reference>
<accession>A0A0F9ISB7</accession>
<feature type="non-terminal residue" evidence="2">
    <location>
        <position position="52"/>
    </location>
</feature>
<proteinExistence type="predicted"/>
<keyword evidence="1" id="KW-1133">Transmembrane helix</keyword>
<keyword evidence="1" id="KW-0812">Transmembrane</keyword>
<gene>
    <name evidence="2" type="ORF">LCGC14_1621420</name>
</gene>
<evidence type="ECO:0000313" key="2">
    <source>
        <dbReference type="EMBL" id="KKM22814.1"/>
    </source>
</evidence>
<name>A0A0F9ISB7_9ZZZZ</name>
<evidence type="ECO:0000256" key="1">
    <source>
        <dbReference type="SAM" id="Phobius"/>
    </source>
</evidence>
<keyword evidence="1" id="KW-0472">Membrane</keyword>
<sequence length="52" mass="6023">MISAGERKKTFFSLRLEILSIIVLLAIFAQIEYSHCLGTKWNFEMDGMEVLE</sequence>
<feature type="transmembrane region" description="Helical" evidence="1">
    <location>
        <begin position="12"/>
        <end position="31"/>
    </location>
</feature>
<dbReference type="AlphaFoldDB" id="A0A0F9ISB7"/>
<protein>
    <submittedName>
        <fullName evidence="2">Uncharacterized protein</fullName>
    </submittedName>
</protein>
<comment type="caution">
    <text evidence="2">The sequence shown here is derived from an EMBL/GenBank/DDBJ whole genome shotgun (WGS) entry which is preliminary data.</text>
</comment>
<organism evidence="2">
    <name type="scientific">marine sediment metagenome</name>
    <dbReference type="NCBI Taxonomy" id="412755"/>
    <lineage>
        <taxon>unclassified sequences</taxon>
        <taxon>metagenomes</taxon>
        <taxon>ecological metagenomes</taxon>
    </lineage>
</organism>
<dbReference type="EMBL" id="LAZR01013254">
    <property type="protein sequence ID" value="KKM22814.1"/>
    <property type="molecule type" value="Genomic_DNA"/>
</dbReference>